<protein>
    <recommendedName>
        <fullName evidence="6">NAD(+) hydrolase ThsA</fullName>
        <ecNumber evidence="4">3.2.2.5</ecNumber>
    </recommendedName>
</protein>
<comment type="catalytic activity">
    <reaction evidence="7">
        <text>NAD(+) + H2O = ADP-D-ribose + nicotinamide + H(+)</text>
        <dbReference type="Rhea" id="RHEA:16301"/>
        <dbReference type="ChEBI" id="CHEBI:15377"/>
        <dbReference type="ChEBI" id="CHEBI:15378"/>
        <dbReference type="ChEBI" id="CHEBI:17154"/>
        <dbReference type="ChEBI" id="CHEBI:57540"/>
        <dbReference type="ChEBI" id="CHEBI:57967"/>
        <dbReference type="EC" id="3.2.2.5"/>
    </reaction>
    <physiologicalReaction direction="left-to-right" evidence="7">
        <dbReference type="Rhea" id="RHEA:16302"/>
    </physiologicalReaction>
</comment>
<accession>A0A0M6WQT6</accession>
<gene>
    <name evidence="10" type="ORF">M72_08271</name>
</gene>
<evidence type="ECO:0000256" key="3">
    <source>
        <dbReference type="ARBA" id="ARBA00023118"/>
    </source>
</evidence>
<evidence type="ECO:0000256" key="7">
    <source>
        <dbReference type="ARBA" id="ARBA00047575"/>
    </source>
</evidence>
<organism evidence="10 11">
    <name type="scientific">Roseburia faecis</name>
    <dbReference type="NCBI Taxonomy" id="301302"/>
    <lineage>
        <taxon>Bacteria</taxon>
        <taxon>Bacillati</taxon>
        <taxon>Bacillota</taxon>
        <taxon>Clostridia</taxon>
        <taxon>Lachnospirales</taxon>
        <taxon>Lachnospiraceae</taxon>
        <taxon>Roseburia</taxon>
    </lineage>
</organism>
<keyword evidence="11" id="KW-1185">Reference proteome</keyword>
<name>A0A0M6WQT6_9FIRM</name>
<dbReference type="Pfam" id="PF13289">
    <property type="entry name" value="SIR2_2"/>
    <property type="match status" value="1"/>
</dbReference>
<evidence type="ECO:0000256" key="5">
    <source>
        <dbReference type="ARBA" id="ARBA00035014"/>
    </source>
</evidence>
<dbReference type="RefSeq" id="WP_055068164.1">
    <property type="nucleotide sequence ID" value="NZ_CP173697.1"/>
</dbReference>
<dbReference type="GO" id="GO:0003953">
    <property type="term" value="F:NAD+ nucleosidase activity"/>
    <property type="evidence" value="ECO:0007669"/>
    <property type="project" value="UniProtKB-EC"/>
</dbReference>
<feature type="domain" description="Deacetylase sirtuin-type" evidence="9">
    <location>
        <begin position="1"/>
        <end position="276"/>
    </location>
</feature>
<dbReference type="Pfam" id="PF18185">
    <property type="entry name" value="STALD"/>
    <property type="match status" value="1"/>
</dbReference>
<evidence type="ECO:0000256" key="2">
    <source>
        <dbReference type="ARBA" id="ARBA00023027"/>
    </source>
</evidence>
<evidence type="ECO:0000256" key="1">
    <source>
        <dbReference type="ARBA" id="ARBA00022801"/>
    </source>
</evidence>
<evidence type="ECO:0000256" key="4">
    <source>
        <dbReference type="ARBA" id="ARBA00034327"/>
    </source>
</evidence>
<dbReference type="PROSITE" id="PS50305">
    <property type="entry name" value="SIRTUIN"/>
    <property type="match status" value="1"/>
</dbReference>
<comment type="caution">
    <text evidence="8">Lacks conserved residue(s) required for the propagation of feature annotation.</text>
</comment>
<keyword evidence="1" id="KW-0378">Hydrolase</keyword>
<dbReference type="EC" id="3.2.2.5" evidence="4"/>
<proteinExistence type="inferred from homology"/>
<dbReference type="InterPro" id="IPR026590">
    <property type="entry name" value="Ssirtuin_cat_dom"/>
</dbReference>
<sequence>MITISEFKKAYSKAIQEGYAAIFAGAGLSKASGFVNWKELLNDLAQEIQLDVEKEPDLVEVAQYYCNEKRSRNEINEKILNRFVTESQESESIRILADLPIRVFWTTNYDHLLEDTLKKYGKRIDIKMTIESLATNLSGNDAVVYKMHGDYLDPSSCVILKDDYEIYNDKRQLFTTTLQGDLVSKTFLFIGFSFEDPNLKYILSRIRILLDKNRRTHYLFLKKIQKDDYKKRSKNYYYDLNKQELQIHDLKRYGIETVLIDSYDQIPAILKEIKTASKCKNIFISGAAHEYGKDWETTAPLFIKKLVSSLCQKDYRIITGHARGIGSYVISSVIEECQSNIGKLEKHLMIKAFPYEDKNRFDYIQLKKEYRKGIYKYAGIAIFMFGNKESDAGTILADGVYEEYKIALESGAYIIPIGSTGYMAKKIWDEVSLHINDFPYLKEEENILQNCTNPNKVIDAVLTVVNIIQTKY</sequence>
<dbReference type="EMBL" id="CVRR01000033">
    <property type="protein sequence ID" value="CRL40092.1"/>
    <property type="molecule type" value="Genomic_DNA"/>
</dbReference>
<dbReference type="SUPFAM" id="SSF52467">
    <property type="entry name" value="DHS-like NAD/FAD-binding domain"/>
    <property type="match status" value="1"/>
</dbReference>
<reference evidence="11" key="1">
    <citation type="submission" date="2015-05" db="EMBL/GenBank/DDBJ databases">
        <authorList>
            <consortium name="Pathogen Informatics"/>
        </authorList>
    </citation>
    <scope>NUCLEOTIDE SEQUENCE [LARGE SCALE GENOMIC DNA]</scope>
    <source>
        <strain evidence="11">M72</strain>
    </source>
</reference>
<evidence type="ECO:0000256" key="8">
    <source>
        <dbReference type="PROSITE-ProRule" id="PRU00236"/>
    </source>
</evidence>
<keyword evidence="3" id="KW-0051">Antiviral defense</keyword>
<keyword evidence="2" id="KW-0520">NAD</keyword>
<dbReference type="InterPro" id="IPR029035">
    <property type="entry name" value="DHS-like_NAD/FAD-binding_dom"/>
</dbReference>
<comment type="similarity">
    <text evidence="5">Belongs to the soluble Thoeris ThsA family.</text>
</comment>
<dbReference type="InterPro" id="IPR041486">
    <property type="entry name" value="ThsA_STALD"/>
</dbReference>
<evidence type="ECO:0000313" key="10">
    <source>
        <dbReference type="EMBL" id="CRL40092.1"/>
    </source>
</evidence>
<evidence type="ECO:0000313" key="11">
    <source>
        <dbReference type="Proteomes" id="UP000049979"/>
    </source>
</evidence>
<dbReference type="OrthoDB" id="1688888at2"/>
<evidence type="ECO:0000256" key="6">
    <source>
        <dbReference type="ARBA" id="ARBA00035033"/>
    </source>
</evidence>
<dbReference type="GO" id="GO:0051607">
    <property type="term" value="P:defense response to virus"/>
    <property type="evidence" value="ECO:0007669"/>
    <property type="project" value="UniProtKB-KW"/>
</dbReference>
<dbReference type="Proteomes" id="UP000049979">
    <property type="component" value="Unassembled WGS sequence"/>
</dbReference>
<dbReference type="CDD" id="cd01406">
    <property type="entry name" value="SIR2-like"/>
    <property type="match status" value="1"/>
</dbReference>
<evidence type="ECO:0000259" key="9">
    <source>
        <dbReference type="PROSITE" id="PS50305"/>
    </source>
</evidence>
<dbReference type="AlphaFoldDB" id="A0A0M6WQT6"/>